<dbReference type="STRING" id="1841860.GCA_900157375_02519"/>
<dbReference type="EMBL" id="FUFA01000004">
    <property type="protein sequence ID" value="SPM34696.1"/>
    <property type="molecule type" value="Genomic_DNA"/>
</dbReference>
<organism evidence="3 4">
    <name type="scientific">Mycobacterium rhizamassiliense</name>
    <dbReference type="NCBI Taxonomy" id="1841860"/>
    <lineage>
        <taxon>Bacteria</taxon>
        <taxon>Bacillati</taxon>
        <taxon>Actinomycetota</taxon>
        <taxon>Actinomycetes</taxon>
        <taxon>Mycobacteriales</taxon>
        <taxon>Mycobacteriaceae</taxon>
        <taxon>Mycobacterium</taxon>
    </lineage>
</organism>
<dbReference type="SUPFAM" id="SSF50249">
    <property type="entry name" value="Nucleic acid-binding proteins"/>
    <property type="match status" value="1"/>
</dbReference>
<gene>
    <name evidence="3" type="ORF">MRAB57_2516</name>
</gene>
<dbReference type="Pfam" id="PF12172">
    <property type="entry name" value="zf-ChsH2"/>
    <property type="match status" value="1"/>
</dbReference>
<dbReference type="AlphaFoldDB" id="A0A2U3NT67"/>
<name>A0A2U3NT67_9MYCO</name>
<reference evidence="3 4" key="1">
    <citation type="submission" date="2017-01" db="EMBL/GenBank/DDBJ databases">
        <authorList>
            <consortium name="Urmite Genomes"/>
        </authorList>
    </citation>
    <scope>NUCLEOTIDE SEQUENCE [LARGE SCALE GENOMIC DNA]</scope>
    <source>
        <strain evidence="3 4">AB57</strain>
    </source>
</reference>
<proteinExistence type="predicted"/>
<evidence type="ECO:0000313" key="4">
    <source>
        <dbReference type="Proteomes" id="UP000240988"/>
    </source>
</evidence>
<dbReference type="InterPro" id="IPR022002">
    <property type="entry name" value="ChsH2_Znr"/>
</dbReference>
<sequence>MQKAIAPEISTWPDENPQLIGSRCGDCDATAFPVQQRCPRCSGGAMTDVNLPRRGTLIAWTTQGFPPGAPYAGPTGKEFVPFGVGLVQLGDVIRVEGRLTENDPAKLQFGQEVELTMVPFTTDADGNEIITFAFQPV</sequence>
<dbReference type="InterPro" id="IPR002878">
    <property type="entry name" value="ChsH2_C"/>
</dbReference>
<accession>A0A2U3NT67</accession>
<dbReference type="PANTHER" id="PTHR34075:SF5">
    <property type="entry name" value="BLR3430 PROTEIN"/>
    <property type="match status" value="1"/>
</dbReference>
<dbReference type="Proteomes" id="UP000240988">
    <property type="component" value="Unassembled WGS sequence"/>
</dbReference>
<dbReference type="InterPro" id="IPR052513">
    <property type="entry name" value="Thioester_dehydratase-like"/>
</dbReference>
<protein>
    <submittedName>
        <fullName evidence="3">Uncharacterized OB-fold protein, contains Zn-ribbon domain</fullName>
    </submittedName>
</protein>
<dbReference type="PANTHER" id="PTHR34075">
    <property type="entry name" value="BLR3430 PROTEIN"/>
    <property type="match status" value="1"/>
</dbReference>
<evidence type="ECO:0000259" key="1">
    <source>
        <dbReference type="Pfam" id="PF01796"/>
    </source>
</evidence>
<dbReference type="OrthoDB" id="4714412at2"/>
<evidence type="ECO:0000313" key="3">
    <source>
        <dbReference type="EMBL" id="SPM34696.1"/>
    </source>
</evidence>
<dbReference type="Pfam" id="PF01796">
    <property type="entry name" value="OB_ChsH2_C"/>
    <property type="match status" value="1"/>
</dbReference>
<keyword evidence="4" id="KW-1185">Reference proteome</keyword>
<feature type="domain" description="ChsH2 rubredoxin-like zinc ribbon" evidence="2">
    <location>
        <begin position="17"/>
        <end position="46"/>
    </location>
</feature>
<feature type="domain" description="ChsH2 C-terminal OB-fold" evidence="1">
    <location>
        <begin position="49"/>
        <end position="117"/>
    </location>
</feature>
<dbReference type="InterPro" id="IPR012340">
    <property type="entry name" value="NA-bd_OB-fold"/>
</dbReference>
<dbReference type="RefSeq" id="WP_077087857.1">
    <property type="nucleotide sequence ID" value="NZ_LT721901.1"/>
</dbReference>
<evidence type="ECO:0000259" key="2">
    <source>
        <dbReference type="Pfam" id="PF12172"/>
    </source>
</evidence>